<feature type="region of interest" description="Disordered" evidence="1">
    <location>
        <begin position="183"/>
        <end position="297"/>
    </location>
</feature>
<feature type="compositionally biased region" description="Basic and acidic residues" evidence="1">
    <location>
        <begin position="257"/>
        <end position="269"/>
    </location>
</feature>
<evidence type="ECO:0000313" key="2">
    <source>
        <dbReference type="EMBL" id="KAF7852329.1"/>
    </source>
</evidence>
<name>A0A8T0D1F6_CORYI</name>
<keyword evidence="3" id="KW-1185">Reference proteome</keyword>
<dbReference type="Gramene" id="rna-gnl|WGS:JABURB|Cocit.L4621.1">
    <property type="protein sequence ID" value="cds-KAF7852329.1"/>
    <property type="gene ID" value="gene-BT93_L4621"/>
</dbReference>
<feature type="compositionally biased region" description="Basic residues" evidence="1">
    <location>
        <begin position="195"/>
        <end position="208"/>
    </location>
</feature>
<protein>
    <submittedName>
        <fullName evidence="2">Uncharacterized protein</fullName>
    </submittedName>
</protein>
<dbReference type="Proteomes" id="UP000806378">
    <property type="component" value="Unassembled WGS sequence"/>
</dbReference>
<comment type="caution">
    <text evidence="2">The sequence shown here is derived from an EMBL/GenBank/DDBJ whole genome shotgun (WGS) entry which is preliminary data.</text>
</comment>
<feature type="region of interest" description="Disordered" evidence="1">
    <location>
        <begin position="24"/>
        <end position="70"/>
    </location>
</feature>
<evidence type="ECO:0000256" key="1">
    <source>
        <dbReference type="SAM" id="MobiDB-lite"/>
    </source>
</evidence>
<feature type="compositionally biased region" description="Basic residues" evidence="1">
    <location>
        <begin position="34"/>
        <end position="45"/>
    </location>
</feature>
<accession>A0A8T0D1F6</accession>
<proteinExistence type="predicted"/>
<reference evidence="2" key="1">
    <citation type="submission" date="2020-05" db="EMBL/GenBank/DDBJ databases">
        <title>WGS assembly of Corymbia citriodora subspecies variegata.</title>
        <authorList>
            <person name="Barry K."/>
            <person name="Hundley H."/>
            <person name="Shu S."/>
            <person name="Jenkins J."/>
            <person name="Grimwood J."/>
            <person name="Baten A."/>
        </authorList>
    </citation>
    <scope>NUCLEOTIDE SEQUENCE</scope>
    <source>
        <strain evidence="2">CV2-018</strain>
    </source>
</reference>
<organism evidence="2 3">
    <name type="scientific">Corymbia citriodora subsp. variegata</name>
    <dbReference type="NCBI Taxonomy" id="360336"/>
    <lineage>
        <taxon>Eukaryota</taxon>
        <taxon>Viridiplantae</taxon>
        <taxon>Streptophyta</taxon>
        <taxon>Embryophyta</taxon>
        <taxon>Tracheophyta</taxon>
        <taxon>Spermatophyta</taxon>
        <taxon>Magnoliopsida</taxon>
        <taxon>eudicotyledons</taxon>
        <taxon>Gunneridae</taxon>
        <taxon>Pentapetalae</taxon>
        <taxon>rosids</taxon>
        <taxon>malvids</taxon>
        <taxon>Myrtales</taxon>
        <taxon>Myrtaceae</taxon>
        <taxon>Myrtoideae</taxon>
        <taxon>Eucalypteae</taxon>
        <taxon>Corymbia</taxon>
    </lineage>
</organism>
<feature type="compositionally biased region" description="Low complexity" evidence="1">
    <location>
        <begin position="209"/>
        <end position="221"/>
    </location>
</feature>
<gene>
    <name evidence="2" type="ORF">BT93_L4621</name>
</gene>
<dbReference type="OrthoDB" id="10555931at2759"/>
<feature type="compositionally biased region" description="Polar residues" evidence="1">
    <location>
        <begin position="229"/>
        <end position="240"/>
    </location>
</feature>
<dbReference type="AlphaFoldDB" id="A0A8T0D1F6"/>
<evidence type="ECO:0000313" key="3">
    <source>
        <dbReference type="Proteomes" id="UP000806378"/>
    </source>
</evidence>
<dbReference type="EMBL" id="MU089517">
    <property type="protein sequence ID" value="KAF7852329.1"/>
    <property type="molecule type" value="Genomic_DNA"/>
</dbReference>
<sequence>MNRTPEELAEMVPVVPEGLVETAQGSVQSTIPQLRKKYPVRRRQAPARLPTEGPTTERPIEGLPHGLGEGVGEVERLDTRRTTRRRAVEGLATKMPAQGLATRRPPRRRLVEQLVEEAPVAPEEPNVTEAERPLEEPHVERDAPIRTRGAIGKRLRQYGYGLYTDDRTGTVIFNPGRSSEVLISQGPTQESMAAPKKKTTSIAPKKKTTSAAPTKKTTSAAPKKKMTSIAPTRKTNNSAPAPSESVHPERIAAPSESVHEETVEEEVVRPVRKSARIMNRGPSKGARTKGHVHIDID</sequence>